<proteinExistence type="predicted"/>
<dbReference type="RefSeq" id="WP_013626257.1">
    <property type="nucleotide sequence ID" value="NC_015172.1"/>
</dbReference>
<dbReference type="EMBL" id="CP002547">
    <property type="protein sequence ID" value="ADY57532.1"/>
    <property type="molecule type" value="Genomic_DNA"/>
</dbReference>
<dbReference type="Proteomes" id="UP000007488">
    <property type="component" value="Chromosome"/>
</dbReference>
<reference evidence="2" key="2">
    <citation type="submission" date="2011-02" db="EMBL/GenBank/DDBJ databases">
        <title>The complete genome of Syntrophobotulus glycolicus DSM 8271.</title>
        <authorList>
            <person name="Lucas S."/>
            <person name="Copeland A."/>
            <person name="Lapidus A."/>
            <person name="Bruce D."/>
            <person name="Goodwin L."/>
            <person name="Pitluck S."/>
            <person name="Kyrpides N."/>
            <person name="Mavromatis K."/>
            <person name="Pagani I."/>
            <person name="Ivanova N."/>
            <person name="Mikhailova N."/>
            <person name="Chertkov O."/>
            <person name="Held B."/>
            <person name="Detter J.C."/>
            <person name="Tapia R."/>
            <person name="Han C."/>
            <person name="Land M."/>
            <person name="Hauser L."/>
            <person name="Markowitz V."/>
            <person name="Cheng J.-F."/>
            <person name="Hugenholtz P."/>
            <person name="Woyke T."/>
            <person name="Wu D."/>
            <person name="Spring S."/>
            <person name="Schroeder M."/>
            <person name="Brambilla E."/>
            <person name="Klenk H.-P."/>
            <person name="Eisen J.A."/>
        </authorList>
    </citation>
    <scope>NUCLEOTIDE SEQUENCE [LARGE SCALE GENOMIC DNA]</scope>
    <source>
        <strain evidence="2">DSM 8271 / FlGlyR</strain>
    </source>
</reference>
<organism evidence="1 2">
    <name type="scientific">Syntrophobotulus glycolicus (strain DSM 8271 / FlGlyR)</name>
    <dbReference type="NCBI Taxonomy" id="645991"/>
    <lineage>
        <taxon>Bacteria</taxon>
        <taxon>Bacillati</taxon>
        <taxon>Bacillota</taxon>
        <taxon>Clostridia</taxon>
        <taxon>Eubacteriales</taxon>
        <taxon>Desulfitobacteriaceae</taxon>
        <taxon>Syntrophobotulus</taxon>
    </lineage>
</organism>
<keyword evidence="2" id="KW-1185">Reference proteome</keyword>
<sequence>MRIKWQRAKHYQKNKQYVAVIGIILSILALLLLKGSVIKAGDDEFTAGGKSYLLGSGLTDCQEAAVRYILWTEDDDQAHLIEDKLTAGGIQWLREDLQNAYGDKAVKFTISTVVDRQQEPEIDKMMAYLHRNFDKKKVKVFFEERINSSIDLEQYFELNEVRVDQSGQEGKIMVLTGWSAHAPVFPQEGAKFNIEVLSTVQSLAADQNTQSKTILAMPALIEEF</sequence>
<protein>
    <submittedName>
        <fullName evidence="1">Uncharacterized protein</fullName>
    </submittedName>
</protein>
<dbReference type="OrthoDB" id="1797419at2"/>
<accession>F0T2A4</accession>
<dbReference type="HOGENOM" id="CLU_1234495_0_0_9"/>
<gene>
    <name evidence="1" type="ordered locus">Sgly_3269</name>
</gene>
<evidence type="ECO:0000313" key="1">
    <source>
        <dbReference type="EMBL" id="ADY57532.1"/>
    </source>
</evidence>
<evidence type="ECO:0000313" key="2">
    <source>
        <dbReference type="Proteomes" id="UP000007488"/>
    </source>
</evidence>
<reference evidence="1 2" key="1">
    <citation type="journal article" date="2011" name="Stand. Genomic Sci.">
        <title>Complete genome sequence of Syntrophobotulus glycolicus type strain (FlGlyR).</title>
        <authorList>
            <person name="Han C."/>
            <person name="Mwirichia R."/>
            <person name="Chertkov O."/>
            <person name="Held B."/>
            <person name="Lapidus A."/>
            <person name="Nolan M."/>
            <person name="Lucas S."/>
            <person name="Hammon N."/>
            <person name="Deshpande S."/>
            <person name="Cheng J.F."/>
            <person name="Tapia R."/>
            <person name="Goodwin L."/>
            <person name="Pitluck S."/>
            <person name="Huntemann M."/>
            <person name="Liolios K."/>
            <person name="Ivanova N."/>
            <person name="Pagani I."/>
            <person name="Mavromatis K."/>
            <person name="Ovchinikova G."/>
            <person name="Pati A."/>
            <person name="Chen A."/>
            <person name="Palaniappan K."/>
            <person name="Land M."/>
            <person name="Hauser L."/>
            <person name="Brambilla E.M."/>
            <person name="Rohde M."/>
            <person name="Spring S."/>
            <person name="Sikorski J."/>
            <person name="Goker M."/>
            <person name="Woyke T."/>
            <person name="Bristow J."/>
            <person name="Eisen J.A."/>
            <person name="Markowitz V."/>
            <person name="Hugenholtz P."/>
            <person name="Kyrpides N.C."/>
            <person name="Klenk H.P."/>
            <person name="Detter J.C."/>
        </authorList>
    </citation>
    <scope>NUCLEOTIDE SEQUENCE [LARGE SCALE GENOMIC DNA]</scope>
    <source>
        <strain evidence="2">DSM 8271 / FlGlyR</strain>
    </source>
</reference>
<dbReference type="STRING" id="645991.Sgly_3269"/>
<dbReference type="AlphaFoldDB" id="F0T2A4"/>
<dbReference type="KEGG" id="sgy:Sgly_3269"/>
<name>F0T2A4_SYNGF</name>